<dbReference type="EMBL" id="JAHQIW010005436">
    <property type="protein sequence ID" value="KAJ1365992.1"/>
    <property type="molecule type" value="Genomic_DNA"/>
</dbReference>
<name>A0AAD5WD43_PARTN</name>
<dbReference type="AlphaFoldDB" id="A0AAD5WD43"/>
<protein>
    <submittedName>
        <fullName evidence="1">Uncharacterized protein</fullName>
    </submittedName>
</protein>
<proteinExistence type="predicted"/>
<dbReference type="Proteomes" id="UP001196413">
    <property type="component" value="Unassembled WGS sequence"/>
</dbReference>
<accession>A0AAD5WD43</accession>
<sequence length="125" mass="14491">MDDENVFGKRRNEDAYDTRDCFFPCTYNTKTVTSDIKLRTFGAGLNIRFHMITPQGTECRKTGMRPSDEGYFVFLEARLQLRFKALKEVQLNDLMTLLPRAGGHNLHVPRKPYDIITSQQKISDK</sequence>
<organism evidence="1 2">
    <name type="scientific">Parelaphostrongylus tenuis</name>
    <name type="common">Meningeal worm</name>
    <dbReference type="NCBI Taxonomy" id="148309"/>
    <lineage>
        <taxon>Eukaryota</taxon>
        <taxon>Metazoa</taxon>
        <taxon>Ecdysozoa</taxon>
        <taxon>Nematoda</taxon>
        <taxon>Chromadorea</taxon>
        <taxon>Rhabditida</taxon>
        <taxon>Rhabditina</taxon>
        <taxon>Rhabditomorpha</taxon>
        <taxon>Strongyloidea</taxon>
        <taxon>Metastrongylidae</taxon>
        <taxon>Parelaphostrongylus</taxon>
    </lineage>
</organism>
<gene>
    <name evidence="1" type="ORF">KIN20_026501</name>
</gene>
<keyword evidence="2" id="KW-1185">Reference proteome</keyword>
<reference evidence="1" key="1">
    <citation type="submission" date="2021-06" db="EMBL/GenBank/DDBJ databases">
        <title>Parelaphostrongylus tenuis whole genome reference sequence.</title>
        <authorList>
            <person name="Garwood T.J."/>
            <person name="Larsen P.A."/>
            <person name="Fountain-Jones N.M."/>
            <person name="Garbe J.R."/>
            <person name="Macchietto M.G."/>
            <person name="Kania S.A."/>
            <person name="Gerhold R.W."/>
            <person name="Richards J.E."/>
            <person name="Wolf T.M."/>
        </authorList>
    </citation>
    <scope>NUCLEOTIDE SEQUENCE</scope>
    <source>
        <strain evidence="1">MNPRO001-30</strain>
        <tissue evidence="1">Meninges</tissue>
    </source>
</reference>
<evidence type="ECO:0000313" key="2">
    <source>
        <dbReference type="Proteomes" id="UP001196413"/>
    </source>
</evidence>
<comment type="caution">
    <text evidence="1">The sequence shown here is derived from an EMBL/GenBank/DDBJ whole genome shotgun (WGS) entry which is preliminary data.</text>
</comment>
<evidence type="ECO:0000313" key="1">
    <source>
        <dbReference type="EMBL" id="KAJ1365992.1"/>
    </source>
</evidence>